<name>A0AAD7AVK5_9AGAR</name>
<dbReference type="EMBL" id="JARIHO010000001">
    <property type="protein sequence ID" value="KAJ7368832.1"/>
    <property type="molecule type" value="Genomic_DNA"/>
</dbReference>
<evidence type="ECO:0000259" key="5">
    <source>
        <dbReference type="Pfam" id="PF22972"/>
    </source>
</evidence>
<evidence type="ECO:0000313" key="6">
    <source>
        <dbReference type="EMBL" id="KAJ7368832.1"/>
    </source>
</evidence>
<evidence type="ECO:0000256" key="1">
    <source>
        <dbReference type="ARBA" id="ARBA00004123"/>
    </source>
</evidence>
<dbReference type="Pfam" id="PF22972">
    <property type="entry name" value="EVH1_PP4R3"/>
    <property type="match status" value="1"/>
</dbReference>
<proteinExistence type="predicted"/>
<keyword evidence="7" id="KW-1185">Reference proteome</keyword>
<evidence type="ECO:0000256" key="3">
    <source>
        <dbReference type="SAM" id="MobiDB-lite"/>
    </source>
</evidence>
<dbReference type="Gene3D" id="2.30.29.30">
    <property type="entry name" value="Pleckstrin-homology domain (PH domain)/Phosphotyrosine-binding domain (PTB)"/>
    <property type="match status" value="1"/>
</dbReference>
<dbReference type="InterPro" id="IPR006887">
    <property type="entry name" value="P4R3-like_central_dom"/>
</dbReference>
<dbReference type="Proteomes" id="UP001218218">
    <property type="component" value="Unassembled WGS sequence"/>
</dbReference>
<accession>A0AAD7AVK5</accession>
<dbReference type="InterPro" id="IPR051137">
    <property type="entry name" value="PP4R3-like"/>
</dbReference>
<dbReference type="AlphaFoldDB" id="A0AAD7AVK5"/>
<sequence length="1131" mass="125159">MDALDGTHPDPQNTPDVLGAGPADSDPTPSADTLPSSSPPPTTDEDNFTVAPSSTISPEIHLDGVQDEKDPPTVHTRDLVRTDTDEMLLDTDAAGGQAEDGQDWMPEGQEQEMKRVKVYELVGQRWVDQGTAFCFGQFQEDSEQAHLIARSERNYSDIILSTPIRSTDVYQRQQETLIVWTEPNGADYALSFQDPEGCSEVWNFICDVQQHITGSDEHTLITSSPVIGPEPSTNRGQLPTPQLGIIPDIERSIKGLSRQGQIKERLCEYIMQEEYFKGLIDVLHTAEDLESIENLHALCSITQTILMLNDHNLYEHILSDELFPGVVGMLEYDPEFPTHKANYREFLSQNSHFHEPIPIRDAQMQRKIHHTYRLQFLKDVVLARALDDSTFNVLNSCIIFNQIDIITHVQQDRSFLKEVVRLYVDEARLIDVLGGPRRSGTLPVNGAVAVAAEKPAEKPLLTNGAQPDAYAYMPPDDLPAEEVSLRRQVVFLMQQLCAMGKNVQLPARMALFRTLVDRGLLFGVQWALGLAVAAKGKEKEKPEGEKEEGRETDEAARAVISAGGEVFAALLDHDAFGARAHVIRQIEAIEQERTAGKHGAERAETLAELVCGIVARSNDQAVQSQLGDAMKTWLDIPPPGEAIRLGAAEPATEASPVTMRATRRDDPGTERFMDHFYRSCVNILFQPLVDLPEWKNSTAPVLPLTREETNRFTYLCDLLYNFLSGHNFRSYFFVASSHIVPRVPTLFKARDKHLQHAAFRIFRLILKLNNGNLHTEVMKYDVLKPILDLTLRESTRDNLLSCSCQEYFDYMRRENMKDLIKFCMTHHEADIRKLSETPLGKERFLLFIQRWEINNEPPPEESKSAKPVDTRWPQGRALDAEEEDYFNAEEDEDDYIPPISQQQWVRSLGGGGGRGSSPMPTLKRKRRVGAMGGALAAFQGNVAPRAPSPSLGQLMDYGDEDDDLLPTPSNASPAKPDADAASASAAPSSNGPPPKRASDDDEEDNMLEALVRSKSQAARPATPTPGQVRSGEKRRRSDGDDDEDDEMLERLAKAKKPDLGTQKGAGGGGMVTRSAKLGDDPPPPLKKLKMKFGLGASSVLGSPVVSVSPTTTTPSPSDSDSKNGAKDADTG</sequence>
<dbReference type="GO" id="GO:0030289">
    <property type="term" value="C:protein phosphatase 4 complex"/>
    <property type="evidence" value="ECO:0007669"/>
    <property type="project" value="TreeGrafter"/>
</dbReference>
<evidence type="ECO:0000313" key="7">
    <source>
        <dbReference type="Proteomes" id="UP001218218"/>
    </source>
</evidence>
<gene>
    <name evidence="6" type="ORF">DFH08DRAFT_832384</name>
</gene>
<dbReference type="InterPro" id="IPR011993">
    <property type="entry name" value="PH-like_dom_sf"/>
</dbReference>
<dbReference type="PANTHER" id="PTHR23318">
    <property type="entry name" value="ATP SYNTHASE GAMMA-RELATED"/>
    <property type="match status" value="1"/>
</dbReference>
<dbReference type="Pfam" id="PF04802">
    <property type="entry name" value="PP4R3"/>
    <property type="match status" value="1"/>
</dbReference>
<dbReference type="SUPFAM" id="SSF50729">
    <property type="entry name" value="PH domain-like"/>
    <property type="match status" value="1"/>
</dbReference>
<feature type="compositionally biased region" description="Low complexity" evidence="3">
    <location>
        <begin position="1091"/>
        <end position="1118"/>
    </location>
</feature>
<feature type="compositionally biased region" description="Low complexity" evidence="3">
    <location>
        <begin position="24"/>
        <end position="36"/>
    </location>
</feature>
<reference evidence="6" key="1">
    <citation type="submission" date="2023-03" db="EMBL/GenBank/DDBJ databases">
        <title>Massive genome expansion in bonnet fungi (Mycena s.s.) driven by repeated elements and novel gene families across ecological guilds.</title>
        <authorList>
            <consortium name="Lawrence Berkeley National Laboratory"/>
            <person name="Harder C.B."/>
            <person name="Miyauchi S."/>
            <person name="Viragh M."/>
            <person name="Kuo A."/>
            <person name="Thoen E."/>
            <person name="Andreopoulos B."/>
            <person name="Lu D."/>
            <person name="Skrede I."/>
            <person name="Drula E."/>
            <person name="Henrissat B."/>
            <person name="Morin E."/>
            <person name="Kohler A."/>
            <person name="Barry K."/>
            <person name="LaButti K."/>
            <person name="Morin E."/>
            <person name="Salamov A."/>
            <person name="Lipzen A."/>
            <person name="Mereny Z."/>
            <person name="Hegedus B."/>
            <person name="Baldrian P."/>
            <person name="Stursova M."/>
            <person name="Weitz H."/>
            <person name="Taylor A."/>
            <person name="Grigoriev I.V."/>
            <person name="Nagy L.G."/>
            <person name="Martin F."/>
            <person name="Kauserud H."/>
        </authorList>
    </citation>
    <scope>NUCLEOTIDE SEQUENCE</scope>
    <source>
        <strain evidence="6">CBHHK002</strain>
    </source>
</reference>
<feature type="domain" description="PP4R3 EVH1-like" evidence="5">
    <location>
        <begin position="114"/>
        <end position="212"/>
    </location>
</feature>
<dbReference type="InterPro" id="IPR055236">
    <property type="entry name" value="EVH1_PP4R3"/>
</dbReference>
<comment type="caution">
    <text evidence="6">The sequence shown here is derived from an EMBL/GenBank/DDBJ whole genome shotgun (WGS) entry which is preliminary data.</text>
</comment>
<protein>
    <submittedName>
        <fullName evidence="6">Component of IIS longevity pathway SMK-1-domain-containing protein</fullName>
    </submittedName>
</protein>
<dbReference type="GO" id="GO:0072542">
    <property type="term" value="F:protein phosphatase activator activity"/>
    <property type="evidence" value="ECO:0007669"/>
    <property type="project" value="TreeGrafter"/>
</dbReference>
<feature type="region of interest" description="Disordered" evidence="3">
    <location>
        <begin position="938"/>
        <end position="1131"/>
    </location>
</feature>
<feature type="domain" description="Serine/threonine-protein phosphatase 4 regulatory subunit 3-like central" evidence="4">
    <location>
        <begin position="249"/>
        <end position="841"/>
    </location>
</feature>
<feature type="compositionally biased region" description="Basic and acidic residues" evidence="3">
    <location>
        <begin position="1048"/>
        <end position="1058"/>
    </location>
</feature>
<dbReference type="PANTHER" id="PTHR23318:SF0">
    <property type="entry name" value="SERINE_THREONINE-PROTEIN PHOSPHATASE 4 REGULATORY SUBUNIT 3"/>
    <property type="match status" value="1"/>
</dbReference>
<feature type="compositionally biased region" description="Basic and acidic residues" evidence="3">
    <location>
        <begin position="1119"/>
        <end position="1131"/>
    </location>
</feature>
<organism evidence="6 7">
    <name type="scientific">Mycena albidolilacea</name>
    <dbReference type="NCBI Taxonomy" id="1033008"/>
    <lineage>
        <taxon>Eukaryota</taxon>
        <taxon>Fungi</taxon>
        <taxon>Dikarya</taxon>
        <taxon>Basidiomycota</taxon>
        <taxon>Agaricomycotina</taxon>
        <taxon>Agaricomycetes</taxon>
        <taxon>Agaricomycetidae</taxon>
        <taxon>Agaricales</taxon>
        <taxon>Marasmiineae</taxon>
        <taxon>Mycenaceae</taxon>
        <taxon>Mycena</taxon>
    </lineage>
</organism>
<comment type="subcellular location">
    <subcellularLocation>
        <location evidence="1">Nucleus</location>
    </subcellularLocation>
</comment>
<feature type="compositionally biased region" description="Low complexity" evidence="3">
    <location>
        <begin position="968"/>
        <end position="989"/>
    </location>
</feature>
<evidence type="ECO:0000256" key="2">
    <source>
        <dbReference type="ARBA" id="ARBA00023242"/>
    </source>
</evidence>
<feature type="region of interest" description="Disordered" evidence="3">
    <location>
        <begin position="1"/>
        <end position="86"/>
    </location>
</feature>
<feature type="compositionally biased region" description="Basic and acidic residues" evidence="3">
    <location>
        <begin position="60"/>
        <end position="84"/>
    </location>
</feature>
<evidence type="ECO:0000259" key="4">
    <source>
        <dbReference type="Pfam" id="PF04802"/>
    </source>
</evidence>
<keyword evidence="2" id="KW-0539">Nucleus</keyword>
<dbReference type="GO" id="GO:0005654">
    <property type="term" value="C:nucleoplasm"/>
    <property type="evidence" value="ECO:0007669"/>
    <property type="project" value="TreeGrafter"/>
</dbReference>
<dbReference type="GO" id="GO:0006974">
    <property type="term" value="P:DNA damage response"/>
    <property type="evidence" value="ECO:0007669"/>
    <property type="project" value="TreeGrafter"/>
</dbReference>